<dbReference type="RefSeq" id="WP_216311320.1">
    <property type="nucleotide sequence ID" value="NZ_JAEEFW010000008.1"/>
</dbReference>
<comment type="similarity">
    <text evidence="1">Belongs to the LysR transcriptional regulatory family.</text>
</comment>
<dbReference type="GO" id="GO:0043565">
    <property type="term" value="F:sequence-specific DNA binding"/>
    <property type="evidence" value="ECO:0007669"/>
    <property type="project" value="TreeGrafter"/>
</dbReference>
<evidence type="ECO:0000313" key="7">
    <source>
        <dbReference type="Proteomes" id="UP000787568"/>
    </source>
</evidence>
<dbReference type="InterPro" id="IPR000847">
    <property type="entry name" value="LysR_HTH_N"/>
</dbReference>
<name>A0AAJ1E3X5_9PSED</name>
<evidence type="ECO:0000256" key="2">
    <source>
        <dbReference type="ARBA" id="ARBA00023015"/>
    </source>
</evidence>
<evidence type="ECO:0000256" key="4">
    <source>
        <dbReference type="ARBA" id="ARBA00023163"/>
    </source>
</evidence>
<evidence type="ECO:0000256" key="3">
    <source>
        <dbReference type="ARBA" id="ARBA00023125"/>
    </source>
</evidence>
<dbReference type="Proteomes" id="UP000787568">
    <property type="component" value="Unassembled WGS sequence"/>
</dbReference>
<dbReference type="EMBL" id="JAEEFW010000008">
    <property type="protein sequence ID" value="MBU4635977.1"/>
    <property type="molecule type" value="Genomic_DNA"/>
</dbReference>
<keyword evidence="3" id="KW-0238">DNA-binding</keyword>
<dbReference type="Pfam" id="PF00126">
    <property type="entry name" value="HTH_1"/>
    <property type="match status" value="1"/>
</dbReference>
<dbReference type="GO" id="GO:0003700">
    <property type="term" value="F:DNA-binding transcription factor activity"/>
    <property type="evidence" value="ECO:0007669"/>
    <property type="project" value="InterPro"/>
</dbReference>
<keyword evidence="2" id="KW-0805">Transcription regulation</keyword>
<accession>A0AAJ1E3X5</accession>
<protein>
    <submittedName>
        <fullName evidence="6">LysR family transcriptional regulator</fullName>
    </submittedName>
</protein>
<dbReference type="InterPro" id="IPR058163">
    <property type="entry name" value="LysR-type_TF_proteobact-type"/>
</dbReference>
<dbReference type="PANTHER" id="PTHR30537:SF3">
    <property type="entry name" value="TRANSCRIPTIONAL REGULATORY PROTEIN"/>
    <property type="match status" value="1"/>
</dbReference>
<evidence type="ECO:0000313" key="6">
    <source>
        <dbReference type="EMBL" id="MBU4635977.1"/>
    </source>
</evidence>
<organism evidence="6 7">
    <name type="scientific">Pseudomonas chlororaphis subsp. aurantiaca</name>
    <dbReference type="NCBI Taxonomy" id="86192"/>
    <lineage>
        <taxon>Bacteria</taxon>
        <taxon>Pseudomonadati</taxon>
        <taxon>Pseudomonadota</taxon>
        <taxon>Gammaproteobacteria</taxon>
        <taxon>Pseudomonadales</taxon>
        <taxon>Pseudomonadaceae</taxon>
        <taxon>Pseudomonas</taxon>
    </lineage>
</organism>
<dbReference type="AlphaFoldDB" id="A0AAJ1E3X5"/>
<evidence type="ECO:0000256" key="1">
    <source>
        <dbReference type="ARBA" id="ARBA00009437"/>
    </source>
</evidence>
<sequence>MTDWQDLHHFIVVARLGSLTAAANALRVDHATVGRRVSSLEASLGLKLLERLPRSSRLTEAGVALAAIAQPMERLVDEVDRYARGAVGLSGTVSVSTLALLASMLLVPSLPALRAAHPDLKIVLDTTSSVASLERGEADIAIGYVRPDEAGRVVRRVGQVQFGFYASPAYATVAPADWGFIGFAESLEHIPQHRWLVDFAAQRPIVLRSNDVNTQQAAARAAVGVALLPCFVASPDSGLVRVAPLRVGDVRELWLSVHADVRRSAAVRRVMDHLIEVLARGLE</sequence>
<gene>
    <name evidence="6" type="ORF">I8747_24500</name>
</gene>
<dbReference type="PANTHER" id="PTHR30537">
    <property type="entry name" value="HTH-TYPE TRANSCRIPTIONAL REGULATOR"/>
    <property type="match status" value="1"/>
</dbReference>
<evidence type="ECO:0000259" key="5">
    <source>
        <dbReference type="PROSITE" id="PS50931"/>
    </source>
</evidence>
<feature type="domain" description="HTH lysR-type" evidence="5">
    <location>
        <begin position="1"/>
        <end position="59"/>
    </location>
</feature>
<proteinExistence type="inferred from homology"/>
<dbReference type="InterPro" id="IPR005119">
    <property type="entry name" value="LysR_subst-bd"/>
</dbReference>
<keyword evidence="4" id="KW-0804">Transcription</keyword>
<comment type="caution">
    <text evidence="6">The sequence shown here is derived from an EMBL/GenBank/DDBJ whole genome shotgun (WGS) entry which is preliminary data.</text>
</comment>
<dbReference type="Pfam" id="PF03466">
    <property type="entry name" value="LysR_substrate"/>
    <property type="match status" value="1"/>
</dbReference>
<dbReference type="GO" id="GO:0006351">
    <property type="term" value="P:DNA-templated transcription"/>
    <property type="evidence" value="ECO:0007669"/>
    <property type="project" value="TreeGrafter"/>
</dbReference>
<dbReference type="PROSITE" id="PS50931">
    <property type="entry name" value="HTH_LYSR"/>
    <property type="match status" value="1"/>
</dbReference>
<reference evidence="6" key="1">
    <citation type="submission" date="2020-12" db="EMBL/GenBank/DDBJ databases">
        <title>Generalized mutagenesis with transposon Tn5. A laboratory procedure for the identification of genes responsible for a bacterial phenotype and its regulation, illustrated with phenazine production in Pseudomonas chlororaphis.</title>
        <authorList>
            <person name="Muzio F."/>
            <person name="Sobrero P."/>
            <person name="Agaras B."/>
            <person name="Valverde C."/>
        </authorList>
    </citation>
    <scope>NUCLEOTIDE SEQUENCE</scope>
    <source>
        <strain evidence="6">SMMP3</strain>
    </source>
</reference>